<name>A0A4Q9PJ43_9APHY</name>
<protein>
    <submittedName>
        <fullName evidence="1">Uncharacterized protein</fullName>
    </submittedName>
</protein>
<evidence type="ECO:0000313" key="2">
    <source>
        <dbReference type="Proteomes" id="UP000292082"/>
    </source>
</evidence>
<sequence length="206" mass="22741">MPRNMELSSLKLGMDMCFDSPPPSPLSGFSENTRTMWSALKPCGSGRSERQMFSYAACVMMVNVSSRTARFPSVLSIDSNGSTTWMPQTLSSSDSGRMSSMTPSSILMKAISLSCSQMHSLGMVPMRPSTYKTPSSPEHSTRSGHMRDEGVCFVLFCRRISSIRGIRKECGIRDTSRGWLGMSWKCKRLGNAFAKVAMLMSSGQLW</sequence>
<evidence type="ECO:0000313" key="1">
    <source>
        <dbReference type="EMBL" id="TBU54086.1"/>
    </source>
</evidence>
<gene>
    <name evidence="1" type="ORF">BD310DRAFT_936668</name>
</gene>
<organism evidence="1 2">
    <name type="scientific">Dichomitus squalens</name>
    <dbReference type="NCBI Taxonomy" id="114155"/>
    <lineage>
        <taxon>Eukaryota</taxon>
        <taxon>Fungi</taxon>
        <taxon>Dikarya</taxon>
        <taxon>Basidiomycota</taxon>
        <taxon>Agaricomycotina</taxon>
        <taxon>Agaricomycetes</taxon>
        <taxon>Polyporales</taxon>
        <taxon>Polyporaceae</taxon>
        <taxon>Dichomitus</taxon>
    </lineage>
</organism>
<keyword evidence="2" id="KW-1185">Reference proteome</keyword>
<dbReference type="EMBL" id="ML145197">
    <property type="protein sequence ID" value="TBU54086.1"/>
    <property type="molecule type" value="Genomic_DNA"/>
</dbReference>
<proteinExistence type="predicted"/>
<reference evidence="1 2" key="1">
    <citation type="submission" date="2019-01" db="EMBL/GenBank/DDBJ databases">
        <title>Draft genome sequences of three monokaryotic isolates of the white-rot basidiomycete fungus Dichomitus squalens.</title>
        <authorList>
            <consortium name="DOE Joint Genome Institute"/>
            <person name="Lopez S.C."/>
            <person name="Andreopoulos B."/>
            <person name="Pangilinan J."/>
            <person name="Lipzen A."/>
            <person name="Riley R."/>
            <person name="Ahrendt S."/>
            <person name="Ng V."/>
            <person name="Barry K."/>
            <person name="Daum C."/>
            <person name="Grigoriev I.V."/>
            <person name="Hilden K.S."/>
            <person name="Makela M.R."/>
            <person name="de Vries R.P."/>
        </authorList>
    </citation>
    <scope>NUCLEOTIDE SEQUENCE [LARGE SCALE GENOMIC DNA]</scope>
    <source>
        <strain evidence="1 2">CBS 464.89</strain>
    </source>
</reference>
<dbReference type="Proteomes" id="UP000292082">
    <property type="component" value="Unassembled WGS sequence"/>
</dbReference>
<accession>A0A4Q9PJ43</accession>
<dbReference type="AlphaFoldDB" id="A0A4Q9PJ43"/>